<keyword evidence="4 6" id="KW-0413">Isomerase</keyword>
<dbReference type="EC" id="5.4.99.61" evidence="6"/>
<dbReference type="RefSeq" id="WP_248824333.1">
    <property type="nucleotide sequence ID" value="NZ_JALKFT010000007.1"/>
</dbReference>
<feature type="domain" description="Cobalamin biosynthesis precorrin-8X methylmutase CobH/CbiC" evidence="5">
    <location>
        <begin position="22"/>
        <end position="217"/>
    </location>
</feature>
<comment type="similarity">
    <text evidence="2">Belongs to the CobH/CbiC family.</text>
</comment>
<dbReference type="PANTHER" id="PTHR43588">
    <property type="entry name" value="COBALT-PRECORRIN-8 METHYLMUTASE"/>
    <property type="match status" value="1"/>
</dbReference>
<dbReference type="SUPFAM" id="SSF63965">
    <property type="entry name" value="Precorrin-8X methylmutase CbiC/CobH"/>
    <property type="match status" value="1"/>
</dbReference>
<dbReference type="PANTHER" id="PTHR43588:SF1">
    <property type="entry name" value="COBALT-PRECORRIN-8 METHYLMUTASE"/>
    <property type="match status" value="1"/>
</dbReference>
<comment type="caution">
    <text evidence="6">The sequence shown here is derived from an EMBL/GenBank/DDBJ whole genome shotgun (WGS) entry which is preliminary data.</text>
</comment>
<dbReference type="EMBL" id="JALKFT010000007">
    <property type="protein sequence ID" value="MCK9875953.1"/>
    <property type="molecule type" value="Genomic_DNA"/>
</dbReference>
<evidence type="ECO:0000259" key="5">
    <source>
        <dbReference type="Pfam" id="PF02570"/>
    </source>
</evidence>
<dbReference type="InterPro" id="IPR036588">
    <property type="entry name" value="CobH/CbiC_sf"/>
</dbReference>
<reference evidence="6 7" key="1">
    <citation type="submission" date="2022-04" db="EMBL/GenBank/DDBJ databases">
        <title>Genome diversity in the genus Frankia.</title>
        <authorList>
            <person name="Carlos-Shanley C."/>
            <person name="Hahn D."/>
        </authorList>
    </citation>
    <scope>NUCLEOTIDE SEQUENCE [LARGE SCALE GENOMIC DNA]</scope>
    <source>
        <strain evidence="6 7">Ag45/Mut15</strain>
    </source>
</reference>
<evidence type="ECO:0000313" key="6">
    <source>
        <dbReference type="EMBL" id="MCK9875953.1"/>
    </source>
</evidence>
<evidence type="ECO:0000256" key="2">
    <source>
        <dbReference type="ARBA" id="ARBA00009774"/>
    </source>
</evidence>
<keyword evidence="3" id="KW-0169">Cobalamin biosynthesis</keyword>
<dbReference type="GO" id="GO:0016993">
    <property type="term" value="F:precorrin-8X methylmutase activity"/>
    <property type="evidence" value="ECO:0007669"/>
    <property type="project" value="UniProtKB-EC"/>
</dbReference>
<accession>A0ABT0JWM8</accession>
<name>A0ABT0JWM8_9ACTN</name>
<evidence type="ECO:0000313" key="7">
    <source>
        <dbReference type="Proteomes" id="UP001201873"/>
    </source>
</evidence>
<dbReference type="Gene3D" id="3.40.50.10230">
    <property type="entry name" value="Cobalamin biosynthesis CobH/CbiC, precorrin-8X methylmutase"/>
    <property type="match status" value="1"/>
</dbReference>
<evidence type="ECO:0000256" key="1">
    <source>
        <dbReference type="ARBA" id="ARBA00004953"/>
    </source>
</evidence>
<sequence length="220" mass="22572">METAMSAGTPRPEYDYIRDGAEIYRRSFATIRAEARLDGLPADLARVAVRMIHSCGMVDLVDDLAASPGVVAAARSALLAGAPVLCDAQMVAAGVTRRRLPADNEILCLLGDPRVPALAAQVGTTRSAAAVDLWVPRLNGAVVAIGNAPTALFRLLELVAAGAGRPAAVLGVPVGFIGAAESKRALVEDPAGLEYLVVHGRRGGSAMAVAAINAIASEAE</sequence>
<dbReference type="InterPro" id="IPR003722">
    <property type="entry name" value="Cbl_synth_CobH/CbiC"/>
</dbReference>
<evidence type="ECO:0000256" key="3">
    <source>
        <dbReference type="ARBA" id="ARBA00022573"/>
    </source>
</evidence>
<keyword evidence="7" id="KW-1185">Reference proteome</keyword>
<protein>
    <submittedName>
        <fullName evidence="6">Precorrin-8X methylmutase</fullName>
        <ecNumber evidence="6">5.4.99.61</ecNumber>
    </submittedName>
</protein>
<proteinExistence type="inferred from homology"/>
<evidence type="ECO:0000256" key="4">
    <source>
        <dbReference type="ARBA" id="ARBA00023235"/>
    </source>
</evidence>
<dbReference type="Pfam" id="PF02570">
    <property type="entry name" value="CbiC"/>
    <property type="match status" value="1"/>
</dbReference>
<comment type="pathway">
    <text evidence="1">Cofactor biosynthesis; adenosylcobalamin biosynthesis.</text>
</comment>
<gene>
    <name evidence="6" type="ORF">MXD59_09225</name>
</gene>
<organism evidence="6 7">
    <name type="scientific">Frankia umida</name>
    <dbReference type="NCBI Taxonomy" id="573489"/>
    <lineage>
        <taxon>Bacteria</taxon>
        <taxon>Bacillati</taxon>
        <taxon>Actinomycetota</taxon>
        <taxon>Actinomycetes</taxon>
        <taxon>Frankiales</taxon>
        <taxon>Frankiaceae</taxon>
        <taxon>Frankia</taxon>
    </lineage>
</organism>
<dbReference type="NCBIfam" id="NF006136">
    <property type="entry name" value="PRK08285.1"/>
    <property type="match status" value="1"/>
</dbReference>
<dbReference type="Proteomes" id="UP001201873">
    <property type="component" value="Unassembled WGS sequence"/>
</dbReference>